<dbReference type="Proteomes" id="UP000643405">
    <property type="component" value="Unassembled WGS sequence"/>
</dbReference>
<accession>A0A8J6U8Y7</accession>
<comment type="function">
    <text evidence="6">Toxic component of a toxin-antitoxin (TA) system. An RNase.</text>
</comment>
<keyword evidence="1 6" id="KW-1277">Toxin-antitoxin system</keyword>
<keyword evidence="2 6" id="KW-0540">Nuclease</keyword>
<evidence type="ECO:0000259" key="7">
    <source>
        <dbReference type="Pfam" id="PF01850"/>
    </source>
</evidence>
<dbReference type="CDD" id="cd09873">
    <property type="entry name" value="PIN_Pae0151-like"/>
    <property type="match status" value="1"/>
</dbReference>
<evidence type="ECO:0000313" key="9">
    <source>
        <dbReference type="Proteomes" id="UP000643405"/>
    </source>
</evidence>
<dbReference type="GO" id="GO:0000287">
    <property type="term" value="F:magnesium ion binding"/>
    <property type="evidence" value="ECO:0007669"/>
    <property type="project" value="UniProtKB-UniRule"/>
</dbReference>
<feature type="domain" description="PIN" evidence="7">
    <location>
        <begin position="1"/>
        <end position="120"/>
    </location>
</feature>
<dbReference type="GO" id="GO:0016787">
    <property type="term" value="F:hydrolase activity"/>
    <property type="evidence" value="ECO:0007669"/>
    <property type="project" value="UniProtKB-KW"/>
</dbReference>
<proteinExistence type="inferred from homology"/>
<evidence type="ECO:0000256" key="5">
    <source>
        <dbReference type="ARBA" id="ARBA00022842"/>
    </source>
</evidence>
<comment type="cofactor">
    <cofactor evidence="6">
        <name>Mg(2+)</name>
        <dbReference type="ChEBI" id="CHEBI:18420"/>
    </cofactor>
</comment>
<dbReference type="HAMAP" id="MF_00265">
    <property type="entry name" value="VapC_Nob1"/>
    <property type="match status" value="1"/>
</dbReference>
<dbReference type="InterPro" id="IPR002716">
    <property type="entry name" value="PIN_dom"/>
</dbReference>
<evidence type="ECO:0000256" key="1">
    <source>
        <dbReference type="ARBA" id="ARBA00022649"/>
    </source>
</evidence>
<dbReference type="RefSeq" id="WP_188165780.1">
    <property type="nucleotide sequence ID" value="NZ_JACVVX010000005.1"/>
</dbReference>
<dbReference type="PANTHER" id="PTHR35901">
    <property type="entry name" value="RIBONUCLEASE VAPC3"/>
    <property type="match status" value="1"/>
</dbReference>
<organism evidence="8 9">
    <name type="scientific">Oryzicola mucosus</name>
    <dbReference type="NCBI Taxonomy" id="2767425"/>
    <lineage>
        <taxon>Bacteria</taxon>
        <taxon>Pseudomonadati</taxon>
        <taxon>Pseudomonadota</taxon>
        <taxon>Alphaproteobacteria</taxon>
        <taxon>Hyphomicrobiales</taxon>
        <taxon>Phyllobacteriaceae</taxon>
        <taxon>Oryzicola</taxon>
    </lineage>
</organism>
<feature type="binding site" evidence="6">
    <location>
        <position position="94"/>
    </location>
    <ligand>
        <name>Mg(2+)</name>
        <dbReference type="ChEBI" id="CHEBI:18420"/>
    </ligand>
</feature>
<protein>
    <recommendedName>
        <fullName evidence="6">Ribonuclease VapC</fullName>
        <shortName evidence="6">RNase VapC</shortName>
        <ecNumber evidence="6">3.1.-.-</ecNumber>
    </recommendedName>
    <alternativeName>
        <fullName evidence="6">Toxin VapC</fullName>
    </alternativeName>
</protein>
<evidence type="ECO:0000256" key="4">
    <source>
        <dbReference type="ARBA" id="ARBA00022801"/>
    </source>
</evidence>
<dbReference type="PANTHER" id="PTHR35901:SF1">
    <property type="entry name" value="EXONUCLEASE VAPC9"/>
    <property type="match status" value="1"/>
</dbReference>
<keyword evidence="5 6" id="KW-0460">Magnesium</keyword>
<dbReference type="SUPFAM" id="SSF88723">
    <property type="entry name" value="PIN domain-like"/>
    <property type="match status" value="1"/>
</dbReference>
<keyword evidence="3 6" id="KW-0479">Metal-binding</keyword>
<evidence type="ECO:0000256" key="3">
    <source>
        <dbReference type="ARBA" id="ARBA00022723"/>
    </source>
</evidence>
<dbReference type="InterPro" id="IPR051619">
    <property type="entry name" value="TypeII_TA_RNase_PINc/VapC"/>
</dbReference>
<reference evidence="8" key="1">
    <citation type="submission" date="2020-09" db="EMBL/GenBank/DDBJ databases">
        <title>Genome seq and assembly of Tianweitania sp.</title>
        <authorList>
            <person name="Chhetri G."/>
        </authorList>
    </citation>
    <scope>NUCLEOTIDE SEQUENCE</scope>
    <source>
        <strain evidence="8">Rool2</strain>
    </source>
</reference>
<dbReference type="EMBL" id="JACVVX010000005">
    <property type="protein sequence ID" value="MBD0416352.1"/>
    <property type="molecule type" value="Genomic_DNA"/>
</dbReference>
<dbReference type="InterPro" id="IPR029060">
    <property type="entry name" value="PIN-like_dom_sf"/>
</dbReference>
<dbReference type="Pfam" id="PF01850">
    <property type="entry name" value="PIN"/>
    <property type="match status" value="1"/>
</dbReference>
<keyword evidence="6" id="KW-0800">Toxin</keyword>
<sequence length="132" mass="14379">MVIDASVAVPWLIETPFSASARRVRPALLLAPSLLLVETTNVLLRYVKIAGALPEPIASRLATLERVIGTFVDDRELLRSATDIAMDNNHKIYDCLYLALSLERGEPLATADRRLAALAEKLGVSVELVVAE</sequence>
<dbReference type="GO" id="GO:0004540">
    <property type="term" value="F:RNA nuclease activity"/>
    <property type="evidence" value="ECO:0007669"/>
    <property type="project" value="InterPro"/>
</dbReference>
<dbReference type="InterPro" id="IPR022907">
    <property type="entry name" value="VapC_family"/>
</dbReference>
<comment type="caution">
    <text evidence="8">The sequence shown here is derived from an EMBL/GenBank/DDBJ whole genome shotgun (WGS) entry which is preliminary data.</text>
</comment>
<name>A0A8J6U8Y7_9HYPH</name>
<dbReference type="EC" id="3.1.-.-" evidence="6"/>
<dbReference type="AlphaFoldDB" id="A0A8J6U8Y7"/>
<feature type="binding site" evidence="6">
    <location>
        <position position="4"/>
    </location>
    <ligand>
        <name>Mg(2+)</name>
        <dbReference type="ChEBI" id="CHEBI:18420"/>
    </ligand>
</feature>
<evidence type="ECO:0000256" key="6">
    <source>
        <dbReference type="HAMAP-Rule" id="MF_00265"/>
    </source>
</evidence>
<evidence type="ECO:0000256" key="2">
    <source>
        <dbReference type="ARBA" id="ARBA00022722"/>
    </source>
</evidence>
<comment type="similarity">
    <text evidence="6">Belongs to the PINc/VapC protein family.</text>
</comment>
<dbReference type="Gene3D" id="3.40.50.1010">
    <property type="entry name" value="5'-nuclease"/>
    <property type="match status" value="1"/>
</dbReference>
<dbReference type="InterPro" id="IPR044153">
    <property type="entry name" value="PIN_Pae0151-like"/>
</dbReference>
<keyword evidence="4 6" id="KW-0378">Hydrolase</keyword>
<evidence type="ECO:0000313" key="8">
    <source>
        <dbReference type="EMBL" id="MBD0416352.1"/>
    </source>
</evidence>
<keyword evidence="9" id="KW-1185">Reference proteome</keyword>
<dbReference type="GO" id="GO:0090729">
    <property type="term" value="F:toxin activity"/>
    <property type="evidence" value="ECO:0007669"/>
    <property type="project" value="UniProtKB-KW"/>
</dbReference>
<gene>
    <name evidence="6" type="primary">vapC</name>
    <name evidence="8" type="ORF">ICI42_16995</name>
</gene>